<dbReference type="AlphaFoldDB" id="A0A433RQD3"/>
<dbReference type="OrthoDB" id="9960135at2"/>
<reference evidence="2 3" key="1">
    <citation type="submission" date="2014-11" db="EMBL/GenBank/DDBJ databases">
        <title>Genome sequence and analysis of novel Kurthia sp.</title>
        <authorList>
            <person name="Lawson J.N."/>
            <person name="Gonzalez J.E."/>
            <person name="Rinauldi L."/>
            <person name="Xuan Z."/>
            <person name="Firman A."/>
            <person name="Shaddox L."/>
            <person name="Trudeau A."/>
            <person name="Shah S."/>
            <person name="Reiman D."/>
        </authorList>
    </citation>
    <scope>NUCLEOTIDE SEQUENCE [LARGE SCALE GENOMIC DNA]</scope>
    <source>
        <strain evidence="2 3">3B1D</strain>
    </source>
</reference>
<protein>
    <submittedName>
        <fullName evidence="2">Uncharacterized protein</fullName>
    </submittedName>
</protein>
<keyword evidence="1" id="KW-0812">Transmembrane</keyword>
<evidence type="ECO:0000313" key="2">
    <source>
        <dbReference type="EMBL" id="RUS52458.1"/>
    </source>
</evidence>
<proteinExistence type="predicted"/>
<feature type="transmembrane region" description="Helical" evidence="1">
    <location>
        <begin position="170"/>
        <end position="187"/>
    </location>
</feature>
<evidence type="ECO:0000313" key="3">
    <source>
        <dbReference type="Proteomes" id="UP000288623"/>
    </source>
</evidence>
<dbReference type="EMBL" id="JTFC01000042">
    <property type="protein sequence ID" value="RUS52458.1"/>
    <property type="molecule type" value="Genomic_DNA"/>
</dbReference>
<accession>A0A433RQD3</accession>
<keyword evidence="3" id="KW-1185">Reference proteome</keyword>
<sequence length="219" mass="24942">MMSFQTMSSNQLSRFFIKWTWRNNRQIVLFTIVSQLIALALALVTEDQRMQGFADFQFTSIYYNLVPLIVAGCLSTMMLGAALKQQRLEPFQFPKHVKQRGSIVIAVLYSAALTLAIILTRYVIGIYFLLIEPEQTILRANEQVWLQAMLLFVWLMMACILGFLYAINKVYAFLVCIVSLVAMIVVAQLFEHVLYIGTASIAVILAAALIWMIRQEEAV</sequence>
<name>A0A433RQD3_9BACL</name>
<dbReference type="RefSeq" id="WP_148113872.1">
    <property type="nucleotide sequence ID" value="NZ_JTFC01000042.1"/>
</dbReference>
<keyword evidence="1" id="KW-1133">Transmembrane helix</keyword>
<organism evidence="2 3">
    <name type="scientific">Candidatus Kurthia intestinigallinarum</name>
    <dbReference type="NCBI Taxonomy" id="1562256"/>
    <lineage>
        <taxon>Bacteria</taxon>
        <taxon>Bacillati</taxon>
        <taxon>Bacillota</taxon>
        <taxon>Bacilli</taxon>
        <taxon>Bacillales</taxon>
        <taxon>Caryophanaceae</taxon>
        <taxon>Kurthia</taxon>
    </lineage>
</organism>
<feature type="transmembrane region" description="Helical" evidence="1">
    <location>
        <begin position="103"/>
        <end position="124"/>
    </location>
</feature>
<feature type="transmembrane region" description="Helical" evidence="1">
    <location>
        <begin position="61"/>
        <end position="83"/>
    </location>
</feature>
<dbReference type="Proteomes" id="UP000288623">
    <property type="component" value="Unassembled WGS sequence"/>
</dbReference>
<comment type="caution">
    <text evidence="2">The sequence shown here is derived from an EMBL/GenBank/DDBJ whole genome shotgun (WGS) entry which is preliminary data.</text>
</comment>
<feature type="transmembrane region" description="Helical" evidence="1">
    <location>
        <begin position="193"/>
        <end position="213"/>
    </location>
</feature>
<evidence type="ECO:0000256" key="1">
    <source>
        <dbReference type="SAM" id="Phobius"/>
    </source>
</evidence>
<keyword evidence="1" id="KW-0472">Membrane</keyword>
<feature type="transmembrane region" description="Helical" evidence="1">
    <location>
        <begin position="144"/>
        <end position="165"/>
    </location>
</feature>
<gene>
    <name evidence="2" type="ORF">QI30_16985</name>
</gene>